<dbReference type="SMART" id="SM00192">
    <property type="entry name" value="LDLa"/>
    <property type="match status" value="1"/>
</dbReference>
<evidence type="ECO:0000256" key="2">
    <source>
        <dbReference type="PROSITE-ProRule" id="PRU00124"/>
    </source>
</evidence>
<dbReference type="OrthoDB" id="19606at2759"/>
<dbReference type="EMBL" id="CAJVCH010507696">
    <property type="protein sequence ID" value="CAG7821360.1"/>
    <property type="molecule type" value="Genomic_DNA"/>
</dbReference>
<proteinExistence type="predicted"/>
<gene>
    <name evidence="3" type="ORF">AFUS01_LOCUS31703</name>
</gene>
<reference evidence="3" key="1">
    <citation type="submission" date="2021-06" db="EMBL/GenBank/DDBJ databases">
        <authorList>
            <person name="Hodson N. C."/>
            <person name="Mongue J. A."/>
            <person name="Jaron S. K."/>
        </authorList>
    </citation>
    <scope>NUCLEOTIDE SEQUENCE</scope>
</reference>
<dbReference type="InterPro" id="IPR002172">
    <property type="entry name" value="LDrepeatLR_classA_rpt"/>
</dbReference>
<keyword evidence="4" id="KW-1185">Reference proteome</keyword>
<accession>A0A8J2KV74</accession>
<keyword evidence="1 2" id="KW-1015">Disulfide bond</keyword>
<evidence type="ECO:0000256" key="1">
    <source>
        <dbReference type="ARBA" id="ARBA00023157"/>
    </source>
</evidence>
<name>A0A8J2KV74_9HEXA</name>
<evidence type="ECO:0000313" key="4">
    <source>
        <dbReference type="Proteomes" id="UP000708208"/>
    </source>
</evidence>
<dbReference type="Proteomes" id="UP000708208">
    <property type="component" value="Unassembled WGS sequence"/>
</dbReference>
<sequence>MHGNFNCTMDQFTCLEEKTKKCLPLTWVCDGTADCANASDEKACSKLIFKPKLTFPLQSYPVQVKGHCK</sequence>
<comment type="caution">
    <text evidence="3">The sequence shown here is derived from an EMBL/GenBank/DDBJ whole genome shotgun (WGS) entry which is preliminary data.</text>
</comment>
<organism evidence="3 4">
    <name type="scientific">Allacma fusca</name>
    <dbReference type="NCBI Taxonomy" id="39272"/>
    <lineage>
        <taxon>Eukaryota</taxon>
        <taxon>Metazoa</taxon>
        <taxon>Ecdysozoa</taxon>
        <taxon>Arthropoda</taxon>
        <taxon>Hexapoda</taxon>
        <taxon>Collembola</taxon>
        <taxon>Symphypleona</taxon>
        <taxon>Sminthuridae</taxon>
        <taxon>Allacma</taxon>
    </lineage>
</organism>
<feature type="non-terminal residue" evidence="3">
    <location>
        <position position="1"/>
    </location>
</feature>
<feature type="disulfide bond" evidence="2">
    <location>
        <begin position="29"/>
        <end position="44"/>
    </location>
</feature>
<comment type="caution">
    <text evidence="2">Lacks conserved residue(s) required for the propagation of feature annotation.</text>
</comment>
<evidence type="ECO:0000313" key="3">
    <source>
        <dbReference type="EMBL" id="CAG7821360.1"/>
    </source>
</evidence>
<dbReference type="CDD" id="cd00112">
    <property type="entry name" value="LDLa"/>
    <property type="match status" value="1"/>
</dbReference>
<dbReference type="PROSITE" id="PS50068">
    <property type="entry name" value="LDLRA_2"/>
    <property type="match status" value="1"/>
</dbReference>
<dbReference type="PROSITE" id="PS01209">
    <property type="entry name" value="LDLRA_1"/>
    <property type="match status" value="1"/>
</dbReference>
<dbReference type="InterPro" id="IPR023415">
    <property type="entry name" value="LDLR_class-A_CS"/>
</dbReference>
<protein>
    <submittedName>
        <fullName evidence="3">Uncharacterized protein</fullName>
    </submittedName>
</protein>
<dbReference type="Pfam" id="PF00057">
    <property type="entry name" value="Ldl_recept_a"/>
    <property type="match status" value="1"/>
</dbReference>
<dbReference type="AlphaFoldDB" id="A0A8J2KV74"/>